<dbReference type="AlphaFoldDB" id="A1ZH02"/>
<name>A1ZH02_MICM2</name>
<keyword evidence="2" id="KW-1185">Reference proteome</keyword>
<accession>A1ZH02</accession>
<evidence type="ECO:0000313" key="1">
    <source>
        <dbReference type="EMBL" id="EAY30271.1"/>
    </source>
</evidence>
<dbReference type="Proteomes" id="UP000004095">
    <property type="component" value="Unassembled WGS sequence"/>
</dbReference>
<comment type="caution">
    <text evidence="1">The sequence shown here is derived from an EMBL/GenBank/DDBJ whole genome shotgun (WGS) entry which is preliminary data.</text>
</comment>
<reference evidence="1 2" key="1">
    <citation type="submission" date="2007-01" db="EMBL/GenBank/DDBJ databases">
        <authorList>
            <person name="Haygood M."/>
            <person name="Podell S."/>
            <person name="Anderson C."/>
            <person name="Hopkinson B."/>
            <person name="Roe K."/>
            <person name="Barbeau K."/>
            <person name="Gaasterland T."/>
            <person name="Ferriera S."/>
            <person name="Johnson J."/>
            <person name="Kravitz S."/>
            <person name="Beeson K."/>
            <person name="Sutton G."/>
            <person name="Rogers Y.-H."/>
            <person name="Friedman R."/>
            <person name="Frazier M."/>
            <person name="Venter J.C."/>
        </authorList>
    </citation>
    <scope>NUCLEOTIDE SEQUENCE [LARGE SCALE GENOMIC DNA]</scope>
    <source>
        <strain evidence="1 2">ATCC 23134</strain>
    </source>
</reference>
<organism evidence="1 2">
    <name type="scientific">Microscilla marina ATCC 23134</name>
    <dbReference type="NCBI Taxonomy" id="313606"/>
    <lineage>
        <taxon>Bacteria</taxon>
        <taxon>Pseudomonadati</taxon>
        <taxon>Bacteroidota</taxon>
        <taxon>Cytophagia</taxon>
        <taxon>Cytophagales</taxon>
        <taxon>Microscillaceae</taxon>
        <taxon>Microscilla</taxon>
    </lineage>
</organism>
<dbReference type="EMBL" id="AAWS01000007">
    <property type="protein sequence ID" value="EAY30271.1"/>
    <property type="molecule type" value="Genomic_DNA"/>
</dbReference>
<proteinExistence type="predicted"/>
<sequence length="39" mass="4961">MPGKKYKGFDVKRWKHHKLYQQKINKFKVYAILFYRENE</sequence>
<protein>
    <submittedName>
        <fullName evidence="1">Uncharacterized protein</fullName>
    </submittedName>
</protein>
<gene>
    <name evidence="1" type="ORF">M23134_08095</name>
</gene>
<evidence type="ECO:0000313" key="2">
    <source>
        <dbReference type="Proteomes" id="UP000004095"/>
    </source>
</evidence>